<dbReference type="Proteomes" id="UP000008141">
    <property type="component" value="Unassembled WGS sequence"/>
</dbReference>
<evidence type="ECO:0000313" key="4">
    <source>
        <dbReference type="EMBL" id="EFN51992.1"/>
    </source>
</evidence>
<dbReference type="Pfam" id="PF10615">
    <property type="entry name" value="DUF2470"/>
    <property type="match status" value="1"/>
</dbReference>
<feature type="domain" description="DUF2470" evidence="2">
    <location>
        <begin position="256"/>
        <end position="330"/>
    </location>
</feature>
<dbReference type="SUPFAM" id="SSF50475">
    <property type="entry name" value="FMN-binding split barrel"/>
    <property type="match status" value="1"/>
</dbReference>
<evidence type="ECO:0000256" key="1">
    <source>
        <dbReference type="SAM" id="MobiDB-lite"/>
    </source>
</evidence>
<dbReference type="GO" id="GO:0005737">
    <property type="term" value="C:cytoplasm"/>
    <property type="evidence" value="ECO:0007669"/>
    <property type="project" value="UniProtKB-ARBA"/>
</dbReference>
<evidence type="ECO:0000313" key="5">
    <source>
        <dbReference type="Proteomes" id="UP000008141"/>
    </source>
</evidence>
<dbReference type="KEGG" id="cvr:CHLNCDRAFT_139511"/>
<dbReference type="eggNOG" id="ENOG502QV7B">
    <property type="taxonomic scope" value="Eukaryota"/>
</dbReference>
<accession>E1ZQA9</accession>
<dbReference type="AlphaFoldDB" id="E1ZQA9"/>
<evidence type="ECO:0000259" key="2">
    <source>
        <dbReference type="Pfam" id="PF10615"/>
    </source>
</evidence>
<dbReference type="Pfam" id="PF13883">
    <property type="entry name" value="CREG_beta-barrel"/>
    <property type="match status" value="1"/>
</dbReference>
<dbReference type="GeneID" id="17351341"/>
<dbReference type="InterPro" id="IPR037119">
    <property type="entry name" value="Haem_oxidase_HugZ-like_sf"/>
</dbReference>
<dbReference type="OMA" id="GHMNDDH"/>
<dbReference type="OrthoDB" id="2138282at2759"/>
<sequence>MRGQLARSIGKTVPGRLGCSALSSRQQGASARRQPRTVPSAARAESQQAGPAAAEKQAEKEEPQRGHQAPQNSAANLEATDPEILAYREHQQTAARISLAEEARTLVALGKFGVLSTNARGELEGYPSGSVVEFAADSKGRPVFAFSTMSPHTADIKKDGRCSFTVMAEPFRGIADGHVTLIGKAAPISNEEERAAAKEVYMSKHPSSVWVEFGDFGLFRMNEIVSARLVAGFAPSGKITEEEYGAAQPDPVAPFSAPVAGHMNADHAEATVAMMKHYVGITVSKAAIMSIDRLGMTVSCERGQDQFKARLPFPRPATDRKSIKELIVEMTRAAAVAQS</sequence>
<evidence type="ECO:0000259" key="3">
    <source>
        <dbReference type="Pfam" id="PF13883"/>
    </source>
</evidence>
<reference evidence="4 5" key="1">
    <citation type="journal article" date="2010" name="Plant Cell">
        <title>The Chlorella variabilis NC64A genome reveals adaptation to photosymbiosis, coevolution with viruses, and cryptic sex.</title>
        <authorList>
            <person name="Blanc G."/>
            <person name="Duncan G."/>
            <person name="Agarkova I."/>
            <person name="Borodovsky M."/>
            <person name="Gurnon J."/>
            <person name="Kuo A."/>
            <person name="Lindquist E."/>
            <person name="Lucas S."/>
            <person name="Pangilinan J."/>
            <person name="Polle J."/>
            <person name="Salamov A."/>
            <person name="Terry A."/>
            <person name="Yamada T."/>
            <person name="Dunigan D.D."/>
            <person name="Grigoriev I.V."/>
            <person name="Claverie J.M."/>
            <person name="Van Etten J.L."/>
        </authorList>
    </citation>
    <scope>NUCLEOTIDE SEQUENCE [LARGE SCALE GENOMIC DNA]</scope>
    <source>
        <strain evidence="4 5">NC64A</strain>
    </source>
</reference>
<gene>
    <name evidence="4" type="ORF">CHLNCDRAFT_139511</name>
</gene>
<dbReference type="EMBL" id="GL433859">
    <property type="protein sequence ID" value="EFN51992.1"/>
    <property type="molecule type" value="Genomic_DNA"/>
</dbReference>
<dbReference type="InterPro" id="IPR055343">
    <property type="entry name" value="CREG_beta-barrel"/>
</dbReference>
<dbReference type="InterPro" id="IPR019595">
    <property type="entry name" value="DUF2470"/>
</dbReference>
<dbReference type="InterPro" id="IPR012349">
    <property type="entry name" value="Split_barrel_FMN-bd"/>
</dbReference>
<feature type="domain" description="CREG-like beta-barrel" evidence="3">
    <location>
        <begin position="99"/>
        <end position="244"/>
    </location>
</feature>
<dbReference type="Gene3D" id="3.20.180.10">
    <property type="entry name" value="PNP-oxidase-like"/>
    <property type="match status" value="1"/>
</dbReference>
<dbReference type="PANTHER" id="PTHR13343:SF24">
    <property type="entry name" value="OS07G0573800 PROTEIN"/>
    <property type="match status" value="1"/>
</dbReference>
<organism evidence="5">
    <name type="scientific">Chlorella variabilis</name>
    <name type="common">Green alga</name>
    <dbReference type="NCBI Taxonomy" id="554065"/>
    <lineage>
        <taxon>Eukaryota</taxon>
        <taxon>Viridiplantae</taxon>
        <taxon>Chlorophyta</taxon>
        <taxon>core chlorophytes</taxon>
        <taxon>Trebouxiophyceae</taxon>
        <taxon>Chlorellales</taxon>
        <taxon>Chlorellaceae</taxon>
        <taxon>Chlorella clade</taxon>
        <taxon>Chlorella</taxon>
    </lineage>
</organism>
<name>E1ZQA9_CHLVA</name>
<protein>
    <submittedName>
        <fullName evidence="4">Uncharacterized protein</fullName>
    </submittedName>
</protein>
<dbReference type="InParanoid" id="E1ZQA9"/>
<dbReference type="Gene3D" id="2.30.110.10">
    <property type="entry name" value="Electron Transport, Fmn-binding Protein, Chain A"/>
    <property type="match status" value="1"/>
</dbReference>
<feature type="compositionally biased region" description="Basic and acidic residues" evidence="1">
    <location>
        <begin position="56"/>
        <end position="65"/>
    </location>
</feature>
<feature type="region of interest" description="Disordered" evidence="1">
    <location>
        <begin position="1"/>
        <end position="76"/>
    </location>
</feature>
<proteinExistence type="predicted"/>
<dbReference type="PANTHER" id="PTHR13343">
    <property type="entry name" value="CREG1 PROTEIN"/>
    <property type="match status" value="1"/>
</dbReference>
<dbReference type="FunCoup" id="E1ZQA9">
    <property type="interactions" value="275"/>
</dbReference>
<dbReference type="STRING" id="554065.E1ZQA9"/>
<dbReference type="RefSeq" id="XP_005844094.1">
    <property type="nucleotide sequence ID" value="XM_005844032.1"/>
</dbReference>
<keyword evidence="5" id="KW-1185">Reference proteome</keyword>